<comment type="caution">
    <text evidence="1">The sequence shown here is derived from an EMBL/GenBank/DDBJ whole genome shotgun (WGS) entry which is preliminary data.</text>
</comment>
<sequence>MQGDLVDVRRGEYKDVTGYVDSIEANGWLWVKCRLNLTLILVHENKVRITQPENILSFSKEEGYSVSIGDTLRIVQGVHYGVIGVVKSFDFAKAEVELISEINGGLLKVPVLFCCKFLEYIQPLDFCTLIGCNLWTIGGHKKGLQVTLCTAHRSFCYVSFYGCDNLKVQNAHVATEEGMWLDGVHLEGLQLEEFKSMVK</sequence>
<protein>
    <submittedName>
        <fullName evidence="1">Uncharacterized protein</fullName>
    </submittedName>
</protein>
<dbReference type="OrthoDB" id="2659490at2759"/>
<name>A0A8I2YD49_9AGAM</name>
<reference evidence="1" key="1">
    <citation type="submission" date="2021-03" db="EMBL/GenBank/DDBJ databases">
        <title>Evolutionary innovations through gain and loss of genes in the ectomycorrhizal Boletales.</title>
        <authorList>
            <person name="Wu G."/>
            <person name="Miyauchi S."/>
            <person name="Morin E."/>
            <person name="Yang Z.-L."/>
            <person name="Xu J."/>
            <person name="Martin F.M."/>
        </authorList>
    </citation>
    <scope>NUCLEOTIDE SEQUENCE</scope>
    <source>
        <strain evidence="1">BR01</strain>
    </source>
</reference>
<dbReference type="Proteomes" id="UP000683000">
    <property type="component" value="Unassembled WGS sequence"/>
</dbReference>
<evidence type="ECO:0000313" key="1">
    <source>
        <dbReference type="EMBL" id="KAG6369657.1"/>
    </source>
</evidence>
<accession>A0A8I2YD49</accession>
<gene>
    <name evidence="1" type="ORF">JVT61DRAFT_14156</name>
</gene>
<evidence type="ECO:0000313" key="2">
    <source>
        <dbReference type="Proteomes" id="UP000683000"/>
    </source>
</evidence>
<dbReference type="EMBL" id="JAGFBS010000071">
    <property type="protein sequence ID" value="KAG6369657.1"/>
    <property type="molecule type" value="Genomic_DNA"/>
</dbReference>
<dbReference type="AlphaFoldDB" id="A0A8I2YD49"/>
<organism evidence="1 2">
    <name type="scientific">Boletus reticuloceps</name>
    <dbReference type="NCBI Taxonomy" id="495285"/>
    <lineage>
        <taxon>Eukaryota</taxon>
        <taxon>Fungi</taxon>
        <taxon>Dikarya</taxon>
        <taxon>Basidiomycota</taxon>
        <taxon>Agaricomycotina</taxon>
        <taxon>Agaricomycetes</taxon>
        <taxon>Agaricomycetidae</taxon>
        <taxon>Boletales</taxon>
        <taxon>Boletineae</taxon>
        <taxon>Boletaceae</taxon>
        <taxon>Boletoideae</taxon>
        <taxon>Boletus</taxon>
    </lineage>
</organism>
<keyword evidence="2" id="KW-1185">Reference proteome</keyword>
<proteinExistence type="predicted"/>